<dbReference type="RefSeq" id="WP_209873806.1">
    <property type="nucleotide sequence ID" value="NZ_JAGGLV010000008.1"/>
</dbReference>
<dbReference type="Proteomes" id="UP000773462">
    <property type="component" value="Unassembled WGS sequence"/>
</dbReference>
<proteinExistence type="predicted"/>
<gene>
    <name evidence="1" type="ORF">J2Z70_002812</name>
</gene>
<name>A0ABS4NRH5_9BACL</name>
<evidence type="ECO:0000313" key="1">
    <source>
        <dbReference type="EMBL" id="MBP2112658.1"/>
    </source>
</evidence>
<comment type="caution">
    <text evidence="1">The sequence shown here is derived from an EMBL/GenBank/DDBJ whole genome shotgun (WGS) entry which is preliminary data.</text>
</comment>
<evidence type="ECO:0000313" key="2">
    <source>
        <dbReference type="Proteomes" id="UP000773462"/>
    </source>
</evidence>
<reference evidence="1 2" key="1">
    <citation type="submission" date="2021-03" db="EMBL/GenBank/DDBJ databases">
        <title>Genomic Encyclopedia of Type Strains, Phase IV (KMG-IV): sequencing the most valuable type-strain genomes for metagenomic binning, comparative biology and taxonomic classification.</title>
        <authorList>
            <person name="Goeker M."/>
        </authorList>
    </citation>
    <scope>NUCLEOTIDE SEQUENCE [LARGE SCALE GENOMIC DNA]</scope>
    <source>
        <strain evidence="1 2">DSM 101953</strain>
    </source>
</reference>
<accession>A0ABS4NRH5</accession>
<dbReference type="EMBL" id="JAGGLV010000008">
    <property type="protein sequence ID" value="MBP2112658.1"/>
    <property type="molecule type" value="Genomic_DNA"/>
</dbReference>
<keyword evidence="2" id="KW-1185">Reference proteome</keyword>
<evidence type="ECO:0008006" key="3">
    <source>
        <dbReference type="Google" id="ProtNLM"/>
    </source>
</evidence>
<sequence length="118" mass="12865">MGFNIGGLGDKIQGVVGSLKEGRVGELLQKLPLDKLPVEQLLQKLPLDQLLSSSFLQKFTPFESVKDLLQKGGFSAGSAGEIKSLPQDQLDEHVSKTTSFGSLKDMLIKAAEFYSQRK</sequence>
<protein>
    <recommendedName>
        <fullName evidence="3">DUF937 domain-containing protein</fullName>
    </recommendedName>
</protein>
<organism evidence="1 2">
    <name type="scientific">Paenibacillus silagei</name>
    <dbReference type="NCBI Taxonomy" id="1670801"/>
    <lineage>
        <taxon>Bacteria</taxon>
        <taxon>Bacillati</taxon>
        <taxon>Bacillota</taxon>
        <taxon>Bacilli</taxon>
        <taxon>Bacillales</taxon>
        <taxon>Paenibacillaceae</taxon>
        <taxon>Paenibacillus</taxon>
    </lineage>
</organism>